<keyword evidence="3" id="KW-1185">Reference proteome</keyword>
<keyword evidence="1" id="KW-0472">Membrane</keyword>
<organism evidence="2 3">
    <name type="scientific">Bacterioplanoides pacificum</name>
    <dbReference type="NCBI Taxonomy" id="1171596"/>
    <lineage>
        <taxon>Bacteria</taxon>
        <taxon>Pseudomonadati</taxon>
        <taxon>Pseudomonadota</taxon>
        <taxon>Gammaproteobacteria</taxon>
        <taxon>Oceanospirillales</taxon>
        <taxon>Oceanospirillaceae</taxon>
        <taxon>Bacterioplanoides</taxon>
    </lineage>
</organism>
<accession>A0ABV7VPK8</accession>
<keyword evidence="1" id="KW-1133">Transmembrane helix</keyword>
<sequence length="136" mass="14485">MNIPYVLAVLIAGMLFGAGLTLSTMVQPEAVLQFLNFNDFGLLLVLGCATGLTMLVYQLAPKAMRRPLLALSFSGRPKQRLLQTVVGAVLFGIGWGISGVCPAPAVAGLGAGNWPLIWTLMAMFAGAYVQGRWFAR</sequence>
<name>A0ABV7VPK8_9GAMM</name>
<evidence type="ECO:0000313" key="3">
    <source>
        <dbReference type="Proteomes" id="UP001595722"/>
    </source>
</evidence>
<feature type="transmembrane region" description="Helical" evidence="1">
    <location>
        <begin position="117"/>
        <end position="135"/>
    </location>
</feature>
<gene>
    <name evidence="2" type="ORF">ACFOMG_02120</name>
</gene>
<dbReference type="EMBL" id="JBHRYB010000001">
    <property type="protein sequence ID" value="MFC3678908.1"/>
    <property type="molecule type" value="Genomic_DNA"/>
</dbReference>
<feature type="transmembrane region" description="Helical" evidence="1">
    <location>
        <begin position="39"/>
        <end position="60"/>
    </location>
</feature>
<feature type="transmembrane region" description="Helical" evidence="1">
    <location>
        <begin position="81"/>
        <end position="105"/>
    </location>
</feature>
<evidence type="ECO:0000256" key="1">
    <source>
        <dbReference type="SAM" id="Phobius"/>
    </source>
</evidence>
<keyword evidence="1" id="KW-0812">Transmembrane</keyword>
<dbReference type="InterPro" id="IPR046513">
    <property type="entry name" value="DUF6691"/>
</dbReference>
<dbReference type="RefSeq" id="WP_376864453.1">
    <property type="nucleotide sequence ID" value="NZ_JBHRYB010000001.1"/>
</dbReference>
<protein>
    <submittedName>
        <fullName evidence="2">DUF6691 family protein</fullName>
    </submittedName>
</protein>
<dbReference type="Pfam" id="PF20398">
    <property type="entry name" value="DUF6691"/>
    <property type="match status" value="1"/>
</dbReference>
<comment type="caution">
    <text evidence="2">The sequence shown here is derived from an EMBL/GenBank/DDBJ whole genome shotgun (WGS) entry which is preliminary data.</text>
</comment>
<reference evidence="3" key="1">
    <citation type="journal article" date="2019" name="Int. J. Syst. Evol. Microbiol.">
        <title>The Global Catalogue of Microorganisms (GCM) 10K type strain sequencing project: providing services to taxonomists for standard genome sequencing and annotation.</title>
        <authorList>
            <consortium name="The Broad Institute Genomics Platform"/>
            <consortium name="The Broad Institute Genome Sequencing Center for Infectious Disease"/>
            <person name="Wu L."/>
            <person name="Ma J."/>
        </authorList>
    </citation>
    <scope>NUCLEOTIDE SEQUENCE [LARGE SCALE GENOMIC DNA]</scope>
    <source>
        <strain evidence="3">KCTC 42424</strain>
    </source>
</reference>
<proteinExistence type="predicted"/>
<evidence type="ECO:0000313" key="2">
    <source>
        <dbReference type="EMBL" id="MFC3678908.1"/>
    </source>
</evidence>
<dbReference type="Proteomes" id="UP001595722">
    <property type="component" value="Unassembled WGS sequence"/>
</dbReference>